<evidence type="ECO:0000256" key="2">
    <source>
        <dbReference type="ARBA" id="ARBA00023125"/>
    </source>
</evidence>
<dbReference type="GO" id="GO:0043565">
    <property type="term" value="F:sequence-specific DNA binding"/>
    <property type="evidence" value="ECO:0007669"/>
    <property type="project" value="InterPro"/>
</dbReference>
<keyword evidence="3" id="KW-0804">Transcription</keyword>
<dbReference type="RefSeq" id="WP_168147315.1">
    <property type="nucleotide sequence ID" value="NZ_JAAVXB010000003.1"/>
</dbReference>
<sequence length="155" mass="17268">MRHDLDRTDLRVLRELQQDGRLPIIELANRISLSPTACQRRVKKLEDSGVIAGYAAQLDPAALDQQVEAFVQVSIERQSRETSLAFQDAVRRLPQVRACYVMTGDLDYLLHVAVADLQAFAEFSMKVLIGLPGVKDVRSSLVLEAIKKNNGVRAP</sequence>
<evidence type="ECO:0000256" key="3">
    <source>
        <dbReference type="ARBA" id="ARBA00023163"/>
    </source>
</evidence>
<comment type="caution">
    <text evidence="5">The sequence shown here is derived from an EMBL/GenBank/DDBJ whole genome shotgun (WGS) entry which is preliminary data.</text>
</comment>
<accession>A0A970B5T4</accession>
<dbReference type="Pfam" id="PF01037">
    <property type="entry name" value="AsnC_trans_reg"/>
    <property type="match status" value="1"/>
</dbReference>
<dbReference type="SUPFAM" id="SSF46785">
    <property type="entry name" value="Winged helix' DNA-binding domain"/>
    <property type="match status" value="1"/>
</dbReference>
<dbReference type="InterPro" id="IPR036390">
    <property type="entry name" value="WH_DNA-bd_sf"/>
</dbReference>
<dbReference type="EMBL" id="JAAVXB010000003">
    <property type="protein sequence ID" value="NKF22058.1"/>
    <property type="molecule type" value="Genomic_DNA"/>
</dbReference>
<dbReference type="AlphaFoldDB" id="A0A970B5T4"/>
<dbReference type="InterPro" id="IPR019887">
    <property type="entry name" value="Tscrpt_reg_AsnC/Lrp_C"/>
</dbReference>
<dbReference type="InterPro" id="IPR036388">
    <property type="entry name" value="WH-like_DNA-bd_sf"/>
</dbReference>
<protein>
    <submittedName>
        <fullName evidence="5">Lrp/AsnC family transcriptional regulator</fullName>
    </submittedName>
</protein>
<dbReference type="PANTHER" id="PTHR30154:SF46">
    <property type="entry name" value="TRANSCRIPTIONAL REGULATORY PROTEIN"/>
    <property type="match status" value="1"/>
</dbReference>
<dbReference type="SMART" id="SM00344">
    <property type="entry name" value="HTH_ASNC"/>
    <property type="match status" value="1"/>
</dbReference>
<dbReference type="GO" id="GO:0005829">
    <property type="term" value="C:cytosol"/>
    <property type="evidence" value="ECO:0007669"/>
    <property type="project" value="TreeGrafter"/>
</dbReference>
<dbReference type="InterPro" id="IPR011008">
    <property type="entry name" value="Dimeric_a/b-barrel"/>
</dbReference>
<dbReference type="PRINTS" id="PR00033">
    <property type="entry name" value="HTHASNC"/>
</dbReference>
<dbReference type="GO" id="GO:0043200">
    <property type="term" value="P:response to amino acid"/>
    <property type="evidence" value="ECO:0007669"/>
    <property type="project" value="TreeGrafter"/>
</dbReference>
<dbReference type="PANTHER" id="PTHR30154">
    <property type="entry name" value="LEUCINE-RESPONSIVE REGULATORY PROTEIN"/>
    <property type="match status" value="1"/>
</dbReference>
<keyword evidence="6" id="KW-1185">Reference proteome</keyword>
<dbReference type="SUPFAM" id="SSF54909">
    <property type="entry name" value="Dimeric alpha+beta barrel"/>
    <property type="match status" value="1"/>
</dbReference>
<evidence type="ECO:0000313" key="6">
    <source>
        <dbReference type="Proteomes" id="UP000653472"/>
    </source>
</evidence>
<organism evidence="5 6">
    <name type="scientific">Solimonas marina</name>
    <dbReference type="NCBI Taxonomy" id="2714601"/>
    <lineage>
        <taxon>Bacteria</taxon>
        <taxon>Pseudomonadati</taxon>
        <taxon>Pseudomonadota</taxon>
        <taxon>Gammaproteobacteria</taxon>
        <taxon>Nevskiales</taxon>
        <taxon>Nevskiaceae</taxon>
        <taxon>Solimonas</taxon>
    </lineage>
</organism>
<dbReference type="InterPro" id="IPR000485">
    <property type="entry name" value="AsnC-type_HTH_dom"/>
</dbReference>
<dbReference type="InterPro" id="IPR011991">
    <property type="entry name" value="ArsR-like_HTH"/>
</dbReference>
<keyword evidence="2" id="KW-0238">DNA-binding</keyword>
<proteinExistence type="predicted"/>
<gene>
    <name evidence="5" type="ORF">G7Y82_06990</name>
</gene>
<feature type="domain" description="HTH asnC-type" evidence="4">
    <location>
        <begin position="5"/>
        <end position="66"/>
    </location>
</feature>
<keyword evidence="1" id="KW-0805">Transcription regulation</keyword>
<dbReference type="PROSITE" id="PS50956">
    <property type="entry name" value="HTH_ASNC_2"/>
    <property type="match status" value="1"/>
</dbReference>
<dbReference type="InterPro" id="IPR019888">
    <property type="entry name" value="Tscrpt_reg_AsnC-like"/>
</dbReference>
<dbReference type="Gene3D" id="1.10.10.10">
    <property type="entry name" value="Winged helix-like DNA-binding domain superfamily/Winged helix DNA-binding domain"/>
    <property type="match status" value="1"/>
</dbReference>
<dbReference type="Pfam" id="PF13412">
    <property type="entry name" value="HTH_24"/>
    <property type="match status" value="1"/>
</dbReference>
<dbReference type="GO" id="GO:0006355">
    <property type="term" value="P:regulation of DNA-templated transcription"/>
    <property type="evidence" value="ECO:0007669"/>
    <property type="project" value="UniProtKB-ARBA"/>
</dbReference>
<dbReference type="CDD" id="cd00090">
    <property type="entry name" value="HTH_ARSR"/>
    <property type="match status" value="1"/>
</dbReference>
<reference evidence="5" key="1">
    <citation type="submission" date="2020-03" db="EMBL/GenBank/DDBJ databases">
        <title>Solimonas marina sp. nov., isolated from deep seawater of the Pacific Ocean.</title>
        <authorList>
            <person name="Liu X."/>
            <person name="Lai Q."/>
            <person name="Sun F."/>
            <person name="Gai Y."/>
            <person name="Li G."/>
            <person name="Shao Z."/>
        </authorList>
    </citation>
    <scope>NUCLEOTIDE SEQUENCE</scope>
    <source>
        <strain evidence="5">C16B3</strain>
    </source>
</reference>
<dbReference type="Proteomes" id="UP000653472">
    <property type="component" value="Unassembled WGS sequence"/>
</dbReference>
<evidence type="ECO:0000256" key="1">
    <source>
        <dbReference type="ARBA" id="ARBA00023015"/>
    </source>
</evidence>
<name>A0A970B5T4_9GAMM</name>
<evidence type="ECO:0000259" key="4">
    <source>
        <dbReference type="PROSITE" id="PS50956"/>
    </source>
</evidence>
<dbReference type="Gene3D" id="3.30.70.920">
    <property type="match status" value="1"/>
</dbReference>
<evidence type="ECO:0000313" key="5">
    <source>
        <dbReference type="EMBL" id="NKF22058.1"/>
    </source>
</evidence>